<dbReference type="EMBL" id="CM000140">
    <property type="protein sequence ID" value="EEE58415.1"/>
    <property type="molecule type" value="Genomic_DNA"/>
</dbReference>
<evidence type="ECO:0000256" key="4">
    <source>
        <dbReference type="ARBA" id="ARBA00022737"/>
    </source>
</evidence>
<dbReference type="PROSITE" id="PS50102">
    <property type="entry name" value="RRM"/>
    <property type="match status" value="1"/>
</dbReference>
<dbReference type="SMART" id="SM00360">
    <property type="entry name" value="RRM"/>
    <property type="match status" value="1"/>
</dbReference>
<dbReference type="InterPro" id="IPR050825">
    <property type="entry name" value="RBM42_RBP45_47-like"/>
</dbReference>
<comment type="function">
    <text evidence="7">Heterogeneous nuclear ribonucleoprotein (hnRNP)-protein binding the poly(A) tail of mRNA and probably involved in some steps of pre-mRNA maturation.</text>
</comment>
<protein>
    <recommendedName>
        <fullName evidence="11">RRM domain-containing protein</fullName>
    </recommendedName>
</protein>
<dbReference type="PANTHER" id="PTHR47640">
    <property type="entry name" value="TRNA SELENOCYSTEINE 1-ASSOCIATED PROTEIN 1-RELATED-RELATED"/>
    <property type="match status" value="1"/>
</dbReference>
<dbReference type="Gene3D" id="3.30.70.330">
    <property type="match status" value="1"/>
</dbReference>
<keyword evidence="6" id="KW-0539">Nucleus</keyword>
<dbReference type="InterPro" id="IPR035979">
    <property type="entry name" value="RBD_domain_sf"/>
</dbReference>
<evidence type="ECO:0000256" key="10">
    <source>
        <dbReference type="PROSITE-ProRule" id="PRU00176"/>
    </source>
</evidence>
<evidence type="ECO:0000256" key="1">
    <source>
        <dbReference type="ARBA" id="ARBA00004123"/>
    </source>
</evidence>
<proteinExistence type="inferred from homology"/>
<dbReference type="InterPro" id="IPR012677">
    <property type="entry name" value="Nucleotide-bd_a/b_plait_sf"/>
</dbReference>
<reference evidence="12" key="1">
    <citation type="journal article" date="2005" name="PLoS Biol.">
        <title>The genomes of Oryza sativa: a history of duplications.</title>
        <authorList>
            <person name="Yu J."/>
            <person name="Wang J."/>
            <person name="Lin W."/>
            <person name="Li S."/>
            <person name="Li H."/>
            <person name="Zhou J."/>
            <person name="Ni P."/>
            <person name="Dong W."/>
            <person name="Hu S."/>
            <person name="Zeng C."/>
            <person name="Zhang J."/>
            <person name="Zhang Y."/>
            <person name="Li R."/>
            <person name="Xu Z."/>
            <person name="Li S."/>
            <person name="Li X."/>
            <person name="Zheng H."/>
            <person name="Cong L."/>
            <person name="Lin L."/>
            <person name="Yin J."/>
            <person name="Geng J."/>
            <person name="Li G."/>
            <person name="Shi J."/>
            <person name="Liu J."/>
            <person name="Lv H."/>
            <person name="Li J."/>
            <person name="Wang J."/>
            <person name="Deng Y."/>
            <person name="Ran L."/>
            <person name="Shi X."/>
            <person name="Wang X."/>
            <person name="Wu Q."/>
            <person name="Li C."/>
            <person name="Ren X."/>
            <person name="Wang J."/>
            <person name="Wang X."/>
            <person name="Li D."/>
            <person name="Liu D."/>
            <person name="Zhang X."/>
            <person name="Ji Z."/>
            <person name="Zhao W."/>
            <person name="Sun Y."/>
            <person name="Zhang Z."/>
            <person name="Bao J."/>
            <person name="Han Y."/>
            <person name="Dong L."/>
            <person name="Ji J."/>
            <person name="Chen P."/>
            <person name="Wu S."/>
            <person name="Liu J."/>
            <person name="Xiao Y."/>
            <person name="Bu D."/>
            <person name="Tan J."/>
            <person name="Yang L."/>
            <person name="Ye C."/>
            <person name="Zhang J."/>
            <person name="Xu J."/>
            <person name="Zhou Y."/>
            <person name="Yu Y."/>
            <person name="Zhang B."/>
            <person name="Zhuang S."/>
            <person name="Wei H."/>
            <person name="Liu B."/>
            <person name="Lei M."/>
            <person name="Yu H."/>
            <person name="Li Y."/>
            <person name="Xu H."/>
            <person name="Wei S."/>
            <person name="He X."/>
            <person name="Fang L."/>
            <person name="Zhang Z."/>
            <person name="Zhang Y."/>
            <person name="Huang X."/>
            <person name="Su Z."/>
            <person name="Tong W."/>
            <person name="Li J."/>
            <person name="Tong Z."/>
            <person name="Li S."/>
            <person name="Ye J."/>
            <person name="Wang L."/>
            <person name="Fang L."/>
            <person name="Lei T."/>
            <person name="Chen C."/>
            <person name="Chen H."/>
            <person name="Xu Z."/>
            <person name="Li H."/>
            <person name="Huang H."/>
            <person name="Zhang F."/>
            <person name="Xu H."/>
            <person name="Li N."/>
            <person name="Zhao C."/>
            <person name="Li S."/>
            <person name="Dong L."/>
            <person name="Huang Y."/>
            <person name="Li L."/>
            <person name="Xi Y."/>
            <person name="Qi Q."/>
            <person name="Li W."/>
            <person name="Zhang B."/>
            <person name="Hu W."/>
            <person name="Zhang Y."/>
            <person name="Tian X."/>
            <person name="Jiao Y."/>
            <person name="Liang X."/>
            <person name="Jin J."/>
            <person name="Gao L."/>
            <person name="Zheng W."/>
            <person name="Hao B."/>
            <person name="Liu S."/>
            <person name="Wang W."/>
            <person name="Yuan L."/>
            <person name="Cao M."/>
            <person name="McDermott J."/>
            <person name="Samudrala R."/>
            <person name="Wang J."/>
            <person name="Wong G.K."/>
            <person name="Yang H."/>
        </authorList>
    </citation>
    <scope>NUCLEOTIDE SEQUENCE [LARGE SCALE GENOMIC DNA]</scope>
</reference>
<reference evidence="12" key="2">
    <citation type="submission" date="2008-12" db="EMBL/GenBank/DDBJ databases">
        <title>Improved gene annotation of the rice (Oryza sativa) genomes.</title>
        <authorList>
            <person name="Wang J."/>
            <person name="Li R."/>
            <person name="Fan W."/>
            <person name="Huang Q."/>
            <person name="Zhang J."/>
            <person name="Zhou Y."/>
            <person name="Hu Y."/>
            <person name="Zi S."/>
            <person name="Li J."/>
            <person name="Ni P."/>
            <person name="Zheng H."/>
            <person name="Zhang Y."/>
            <person name="Zhao M."/>
            <person name="Hao Q."/>
            <person name="McDermott J."/>
            <person name="Samudrala R."/>
            <person name="Kristiansen K."/>
            <person name="Wong G.K.-S."/>
        </authorList>
    </citation>
    <scope>NUCLEOTIDE SEQUENCE</scope>
</reference>
<evidence type="ECO:0000313" key="12">
    <source>
        <dbReference type="EMBL" id="EEE58415.1"/>
    </source>
</evidence>
<evidence type="ECO:0000256" key="6">
    <source>
        <dbReference type="ARBA" id="ARBA00023242"/>
    </source>
</evidence>
<accession>B9FBL3</accession>
<dbReference type="FunFam" id="3.30.70.330:FF:000144">
    <property type="entry name" value="Polyadenylate-binding protein RBP47B"/>
    <property type="match status" value="1"/>
</dbReference>
<sequence length="261" mass="29329">MAAAPYHQPTSLEEVRTLWIGDLQYWADENYLYNCFAPNRRDYLLQETFRVSYPSVKGAKVVTDPNTGRSKGYGFVKFADENEKNRAMTEMNGMYCSTRPMRISAAIPKKTTGSQLQYGAAKDNAAYITIHKCIIHFHRQPCIQQQVMQFRKSNQFYQIVIRQTPLASAEEAVQRLHGTTIGQQVVRLSWGRSPASKQVEGATDMASAAGSHAPGMEKEEVYDPMNLPDVDKLNASYIAVHGRAMLGRSLWLRTSSLPQSA</sequence>
<name>B9FBL3_ORYSJ</name>
<dbReference type="Proteomes" id="UP000007752">
    <property type="component" value="Chromosome 3"/>
</dbReference>
<dbReference type="SUPFAM" id="SSF54928">
    <property type="entry name" value="RNA-binding domain, RBD"/>
    <property type="match status" value="1"/>
</dbReference>
<dbReference type="InterPro" id="IPR000504">
    <property type="entry name" value="RRM_dom"/>
</dbReference>
<comment type="similarity">
    <text evidence="8">Belongs to the polyadenylate-binding RBP47 family.</text>
</comment>
<dbReference type="AlphaFoldDB" id="B9FBL3"/>
<evidence type="ECO:0000256" key="5">
    <source>
        <dbReference type="ARBA" id="ARBA00022884"/>
    </source>
</evidence>
<keyword evidence="3" id="KW-0507">mRNA processing</keyword>
<evidence type="ECO:0000259" key="11">
    <source>
        <dbReference type="PROSITE" id="PS50102"/>
    </source>
</evidence>
<evidence type="ECO:0000256" key="3">
    <source>
        <dbReference type="ARBA" id="ARBA00022664"/>
    </source>
</evidence>
<keyword evidence="4" id="KW-0677">Repeat</keyword>
<evidence type="ECO:0000256" key="2">
    <source>
        <dbReference type="ARBA" id="ARBA00004463"/>
    </source>
</evidence>
<dbReference type="Pfam" id="PF00076">
    <property type="entry name" value="RRM_1"/>
    <property type="match status" value="1"/>
</dbReference>
<keyword evidence="5 10" id="KW-0694">RNA-binding</keyword>
<dbReference type="PANTHER" id="PTHR47640:SF10">
    <property type="entry name" value="TRNA SELENOCYSTEINE 1-ASSOCIATED PROTEIN 1-RELATED"/>
    <property type="match status" value="1"/>
</dbReference>
<dbReference type="CDD" id="cd12345">
    <property type="entry name" value="RRM2_SECp43_like"/>
    <property type="match status" value="1"/>
</dbReference>
<dbReference type="GO" id="GO:0005634">
    <property type="term" value="C:nucleus"/>
    <property type="evidence" value="ECO:0007669"/>
    <property type="project" value="UniProtKB-SubCell"/>
</dbReference>
<feature type="domain" description="RRM" evidence="11">
    <location>
        <begin position="16"/>
        <end position="108"/>
    </location>
</feature>
<organism evidence="12">
    <name type="scientific">Oryza sativa subsp. japonica</name>
    <name type="common">Rice</name>
    <dbReference type="NCBI Taxonomy" id="39947"/>
    <lineage>
        <taxon>Eukaryota</taxon>
        <taxon>Viridiplantae</taxon>
        <taxon>Streptophyta</taxon>
        <taxon>Embryophyta</taxon>
        <taxon>Tracheophyta</taxon>
        <taxon>Spermatophyta</taxon>
        <taxon>Magnoliopsida</taxon>
        <taxon>Liliopsida</taxon>
        <taxon>Poales</taxon>
        <taxon>Poaceae</taxon>
        <taxon>BOP clade</taxon>
        <taxon>Oryzoideae</taxon>
        <taxon>Oryzeae</taxon>
        <taxon>Oryzinae</taxon>
        <taxon>Oryza</taxon>
        <taxon>Oryza sativa</taxon>
    </lineage>
</organism>
<comment type="subcellular location">
    <subcellularLocation>
        <location evidence="2">Cytoplasmic granule</location>
    </subcellularLocation>
    <subcellularLocation>
        <location evidence="1">Nucleus</location>
    </subcellularLocation>
</comment>
<dbReference type="GO" id="GO:0006397">
    <property type="term" value="P:mRNA processing"/>
    <property type="evidence" value="ECO:0007669"/>
    <property type="project" value="UniProtKB-KW"/>
</dbReference>
<evidence type="ECO:0000256" key="8">
    <source>
        <dbReference type="ARBA" id="ARBA00061069"/>
    </source>
</evidence>
<comment type="subunit">
    <text evidence="9">Interacts with the poly(A) tail of mRNA in nucleus.</text>
</comment>
<evidence type="ECO:0000256" key="9">
    <source>
        <dbReference type="ARBA" id="ARBA00063471"/>
    </source>
</evidence>
<dbReference type="GO" id="GO:0003729">
    <property type="term" value="F:mRNA binding"/>
    <property type="evidence" value="ECO:0007669"/>
    <property type="project" value="InterPro"/>
</dbReference>
<evidence type="ECO:0000256" key="7">
    <source>
        <dbReference type="ARBA" id="ARBA00057395"/>
    </source>
</evidence>
<gene>
    <name evidence="12" type="ORF">OsJ_09609</name>
</gene>